<organism evidence="4 5">
    <name type="scientific">Nitrospira japonica</name>
    <dbReference type="NCBI Taxonomy" id="1325564"/>
    <lineage>
        <taxon>Bacteria</taxon>
        <taxon>Pseudomonadati</taxon>
        <taxon>Nitrospirota</taxon>
        <taxon>Nitrospiria</taxon>
        <taxon>Nitrospirales</taxon>
        <taxon>Nitrospiraceae</taxon>
        <taxon>Nitrospira</taxon>
    </lineage>
</organism>
<keyword evidence="2" id="KW-1133">Transmembrane helix</keyword>
<reference evidence="4 5" key="1">
    <citation type="submission" date="2017-03" db="EMBL/GenBank/DDBJ databases">
        <authorList>
            <person name="Afonso C.L."/>
            <person name="Miller P.J."/>
            <person name="Scott M.A."/>
            <person name="Spackman E."/>
            <person name="Goraichik I."/>
            <person name="Dimitrov K.M."/>
            <person name="Suarez D.L."/>
            <person name="Swayne D.E."/>
        </authorList>
    </citation>
    <scope>NUCLEOTIDE SEQUENCE [LARGE SCALE GENOMIC DNA]</scope>
    <source>
        <strain evidence="4">Genome sequencing of Nitrospira japonica strain NJ11</strain>
    </source>
</reference>
<dbReference type="OrthoDB" id="9783568at2"/>
<dbReference type="AlphaFoldDB" id="A0A1W1I0A8"/>
<dbReference type="STRING" id="1325564.NSJP_0268"/>
<evidence type="ECO:0000313" key="5">
    <source>
        <dbReference type="Proteomes" id="UP000192042"/>
    </source>
</evidence>
<gene>
    <name evidence="4" type="ORF">NSJP_0268</name>
</gene>
<dbReference type="KEGG" id="nja:NSJP_0268"/>
<feature type="compositionally biased region" description="Low complexity" evidence="1">
    <location>
        <begin position="240"/>
        <end position="250"/>
    </location>
</feature>
<sequence>MSYRIKVPTRTLEVDEAHLVSGLEHALIRLQDYRKPLLVGLGVLILAVLVVGGVFWFDRQASQKAQELEREATRLYMTRPVADPAKSDAALKGAIEKYRQVVDEYPRTSSAPLALFHLGNAQMQANDQPGAIETYQRFIMQYSSQTTLVGLARQRLAYAYLLKGDREQAVKTFTSIVESGGALNKDQALFELARLEEAQSRPEGALAHYQELIKSYPASPYTNEAMVRTKMLDTKHQTEPSSAAPAASTKPPAPQSEPIKPDAVKKKK</sequence>
<dbReference type="InterPro" id="IPR011990">
    <property type="entry name" value="TPR-like_helical_dom_sf"/>
</dbReference>
<dbReference type="Pfam" id="PF13174">
    <property type="entry name" value="TPR_6"/>
    <property type="match status" value="1"/>
</dbReference>
<dbReference type="SUPFAM" id="SSF48452">
    <property type="entry name" value="TPR-like"/>
    <property type="match status" value="1"/>
</dbReference>
<feature type="domain" description="Ancillary SecYEG translocon subunit/Cell division coordinator CpoB TPR" evidence="3">
    <location>
        <begin position="39"/>
        <end position="178"/>
    </location>
</feature>
<dbReference type="InterPro" id="IPR018704">
    <property type="entry name" value="SecYEG/CpoB_TPR"/>
</dbReference>
<dbReference type="Proteomes" id="UP000192042">
    <property type="component" value="Chromosome I"/>
</dbReference>
<feature type="transmembrane region" description="Helical" evidence="2">
    <location>
        <begin position="37"/>
        <end position="57"/>
    </location>
</feature>
<evidence type="ECO:0000256" key="2">
    <source>
        <dbReference type="SAM" id="Phobius"/>
    </source>
</evidence>
<dbReference type="Gene3D" id="1.25.40.10">
    <property type="entry name" value="Tetratricopeptide repeat domain"/>
    <property type="match status" value="1"/>
</dbReference>
<feature type="compositionally biased region" description="Basic and acidic residues" evidence="1">
    <location>
        <begin position="259"/>
        <end position="268"/>
    </location>
</feature>
<name>A0A1W1I0A8_9BACT</name>
<evidence type="ECO:0000313" key="4">
    <source>
        <dbReference type="EMBL" id="SLM46440.1"/>
    </source>
</evidence>
<evidence type="ECO:0000259" key="3">
    <source>
        <dbReference type="Pfam" id="PF09976"/>
    </source>
</evidence>
<proteinExistence type="predicted"/>
<dbReference type="RefSeq" id="WP_080885130.1">
    <property type="nucleotide sequence ID" value="NZ_LT828648.1"/>
</dbReference>
<protein>
    <recommendedName>
        <fullName evidence="3">Ancillary SecYEG translocon subunit/Cell division coordinator CpoB TPR domain-containing protein</fullName>
    </recommendedName>
</protein>
<dbReference type="InterPro" id="IPR019734">
    <property type="entry name" value="TPR_rpt"/>
</dbReference>
<feature type="region of interest" description="Disordered" evidence="1">
    <location>
        <begin position="229"/>
        <end position="268"/>
    </location>
</feature>
<dbReference type="Pfam" id="PF09976">
    <property type="entry name" value="TPR_21"/>
    <property type="match status" value="1"/>
</dbReference>
<keyword evidence="2" id="KW-0472">Membrane</keyword>
<keyword evidence="2" id="KW-0812">Transmembrane</keyword>
<dbReference type="EMBL" id="LT828648">
    <property type="protein sequence ID" value="SLM46440.1"/>
    <property type="molecule type" value="Genomic_DNA"/>
</dbReference>
<accession>A0A1W1I0A8</accession>
<evidence type="ECO:0000256" key="1">
    <source>
        <dbReference type="SAM" id="MobiDB-lite"/>
    </source>
</evidence>
<keyword evidence="5" id="KW-1185">Reference proteome</keyword>
<dbReference type="SMART" id="SM00028">
    <property type="entry name" value="TPR"/>
    <property type="match status" value="3"/>
</dbReference>